<accession>A0ABQ7EN17</accession>
<evidence type="ECO:0000313" key="3">
    <source>
        <dbReference type="Proteomes" id="UP000266723"/>
    </source>
</evidence>
<proteinExistence type="predicted"/>
<keyword evidence="3" id="KW-1185">Reference proteome</keyword>
<evidence type="ECO:0000256" key="1">
    <source>
        <dbReference type="SAM" id="MobiDB-lite"/>
    </source>
</evidence>
<feature type="compositionally biased region" description="Low complexity" evidence="1">
    <location>
        <begin position="1"/>
        <end position="20"/>
    </location>
</feature>
<feature type="region of interest" description="Disordered" evidence="1">
    <location>
        <begin position="1"/>
        <end position="28"/>
    </location>
</feature>
<evidence type="ECO:0000313" key="2">
    <source>
        <dbReference type="EMBL" id="KAF3598192.1"/>
    </source>
</evidence>
<comment type="caution">
    <text evidence="2">The sequence shown here is derived from an EMBL/GenBank/DDBJ whole genome shotgun (WGS) entry which is preliminary data.</text>
</comment>
<gene>
    <name evidence="2" type="ORF">DY000_02024414</name>
</gene>
<dbReference type="EMBL" id="QGKV02000299">
    <property type="protein sequence ID" value="KAF3598192.1"/>
    <property type="molecule type" value="Genomic_DNA"/>
</dbReference>
<sequence length="110" mass="12332">MTSMNLSFWSSGLSSSSEKFSLSEEESPDAEAEECRRLFIGALPLSFAGAPRPLGQSAVVCLTELQELHVFGADLQRVMVCPPSYRRNITRDAMDSKLQYFGYHHFEISH</sequence>
<dbReference type="Proteomes" id="UP000266723">
    <property type="component" value="Unassembled WGS sequence"/>
</dbReference>
<protein>
    <submittedName>
        <fullName evidence="2">Uncharacterized protein</fullName>
    </submittedName>
</protein>
<reference evidence="2 3" key="1">
    <citation type="journal article" date="2020" name="BMC Genomics">
        <title>Intraspecific diversification of the crop wild relative Brassica cretica Lam. using demographic model selection.</title>
        <authorList>
            <person name="Kioukis A."/>
            <person name="Michalopoulou V.A."/>
            <person name="Briers L."/>
            <person name="Pirintsos S."/>
            <person name="Studholme D.J."/>
            <person name="Pavlidis P."/>
            <person name="Sarris P.F."/>
        </authorList>
    </citation>
    <scope>NUCLEOTIDE SEQUENCE [LARGE SCALE GENOMIC DNA]</scope>
    <source>
        <strain evidence="3">cv. PFS-1207/04</strain>
    </source>
</reference>
<name>A0ABQ7EN17_BRACR</name>
<organism evidence="2 3">
    <name type="scientific">Brassica cretica</name>
    <name type="common">Mustard</name>
    <dbReference type="NCBI Taxonomy" id="69181"/>
    <lineage>
        <taxon>Eukaryota</taxon>
        <taxon>Viridiplantae</taxon>
        <taxon>Streptophyta</taxon>
        <taxon>Embryophyta</taxon>
        <taxon>Tracheophyta</taxon>
        <taxon>Spermatophyta</taxon>
        <taxon>Magnoliopsida</taxon>
        <taxon>eudicotyledons</taxon>
        <taxon>Gunneridae</taxon>
        <taxon>Pentapetalae</taxon>
        <taxon>rosids</taxon>
        <taxon>malvids</taxon>
        <taxon>Brassicales</taxon>
        <taxon>Brassicaceae</taxon>
        <taxon>Brassiceae</taxon>
        <taxon>Brassica</taxon>
    </lineage>
</organism>